<protein>
    <recommendedName>
        <fullName evidence="4">EF-hand domain-containing protein</fullName>
    </recommendedName>
</protein>
<evidence type="ECO:0000313" key="2">
    <source>
        <dbReference type="EMBL" id="KAK8769375.1"/>
    </source>
</evidence>
<feature type="chain" id="PRO_5043014666" description="EF-hand domain-containing protein" evidence="1">
    <location>
        <begin position="27"/>
        <end position="75"/>
    </location>
</feature>
<accession>A0AAQ4E3U4</accession>
<evidence type="ECO:0008006" key="4">
    <source>
        <dbReference type="Google" id="ProtNLM"/>
    </source>
</evidence>
<name>A0AAQ4E3U4_AMBAM</name>
<dbReference type="Proteomes" id="UP001321473">
    <property type="component" value="Unassembled WGS sequence"/>
</dbReference>
<organism evidence="2 3">
    <name type="scientific">Amblyomma americanum</name>
    <name type="common">Lone star tick</name>
    <dbReference type="NCBI Taxonomy" id="6943"/>
    <lineage>
        <taxon>Eukaryota</taxon>
        <taxon>Metazoa</taxon>
        <taxon>Ecdysozoa</taxon>
        <taxon>Arthropoda</taxon>
        <taxon>Chelicerata</taxon>
        <taxon>Arachnida</taxon>
        <taxon>Acari</taxon>
        <taxon>Parasitiformes</taxon>
        <taxon>Ixodida</taxon>
        <taxon>Ixodoidea</taxon>
        <taxon>Ixodidae</taxon>
        <taxon>Amblyomminae</taxon>
        <taxon>Amblyomma</taxon>
    </lineage>
</organism>
<reference evidence="2 3" key="1">
    <citation type="journal article" date="2023" name="Arcadia Sci">
        <title>De novo assembly of a long-read Amblyomma americanum tick genome.</title>
        <authorList>
            <person name="Chou S."/>
            <person name="Poskanzer K.E."/>
            <person name="Rollins M."/>
            <person name="Thuy-Boun P.S."/>
        </authorList>
    </citation>
    <scope>NUCLEOTIDE SEQUENCE [LARGE SCALE GENOMIC DNA]</scope>
    <source>
        <strain evidence="2">F_SG_1</strain>
        <tissue evidence="2">Salivary glands</tissue>
    </source>
</reference>
<keyword evidence="1" id="KW-0732">Signal</keyword>
<comment type="caution">
    <text evidence="2">The sequence shown here is derived from an EMBL/GenBank/DDBJ whole genome shotgun (WGS) entry which is preliminary data.</text>
</comment>
<evidence type="ECO:0000256" key="1">
    <source>
        <dbReference type="SAM" id="SignalP"/>
    </source>
</evidence>
<proteinExistence type="predicted"/>
<dbReference type="EMBL" id="JARKHS020022689">
    <property type="protein sequence ID" value="KAK8769375.1"/>
    <property type="molecule type" value="Genomic_DNA"/>
</dbReference>
<sequence length="75" mass="8493">MVQFFAAMLASVRSLLIALPLACSKAKHQLKHYTPDAFKVLENFEYAVPFFDIDKDGDLDRFECGKARIQQGAQK</sequence>
<dbReference type="AlphaFoldDB" id="A0AAQ4E3U4"/>
<keyword evidence="3" id="KW-1185">Reference proteome</keyword>
<gene>
    <name evidence="2" type="ORF">V5799_014159</name>
</gene>
<feature type="non-terminal residue" evidence="2">
    <location>
        <position position="75"/>
    </location>
</feature>
<feature type="signal peptide" evidence="1">
    <location>
        <begin position="1"/>
        <end position="26"/>
    </location>
</feature>
<evidence type="ECO:0000313" key="3">
    <source>
        <dbReference type="Proteomes" id="UP001321473"/>
    </source>
</evidence>